<dbReference type="Gene3D" id="3.80.10.10">
    <property type="entry name" value="Ribonuclease Inhibitor"/>
    <property type="match status" value="1"/>
</dbReference>
<proteinExistence type="predicted"/>
<keyword evidence="3" id="KW-1185">Reference proteome</keyword>
<dbReference type="InterPro" id="IPR032675">
    <property type="entry name" value="LRR_dom_sf"/>
</dbReference>
<comment type="caution">
    <text evidence="2">The sequence shown here is derived from an EMBL/GenBank/DDBJ whole genome shotgun (WGS) entry which is preliminary data.</text>
</comment>
<feature type="compositionally biased region" description="Basic and acidic residues" evidence="1">
    <location>
        <begin position="1"/>
        <end position="12"/>
    </location>
</feature>
<evidence type="ECO:0000256" key="1">
    <source>
        <dbReference type="SAM" id="MobiDB-lite"/>
    </source>
</evidence>
<feature type="region of interest" description="Disordered" evidence="1">
    <location>
        <begin position="1"/>
        <end position="31"/>
    </location>
</feature>
<dbReference type="SUPFAM" id="SSF52047">
    <property type="entry name" value="RNI-like"/>
    <property type="match status" value="1"/>
</dbReference>
<dbReference type="AlphaFoldDB" id="A0AA39QNT3"/>
<protein>
    <recommendedName>
        <fullName evidence="4">F-box domain-containing protein</fullName>
    </recommendedName>
</protein>
<reference evidence="2" key="1">
    <citation type="submission" date="2023-06" db="EMBL/GenBank/DDBJ databases">
        <authorList>
            <consortium name="Lawrence Berkeley National Laboratory"/>
            <person name="Ahrendt S."/>
            <person name="Sahu N."/>
            <person name="Indic B."/>
            <person name="Wong-Bajracharya J."/>
            <person name="Merenyi Z."/>
            <person name="Ke H.-M."/>
            <person name="Monk M."/>
            <person name="Kocsube S."/>
            <person name="Drula E."/>
            <person name="Lipzen A."/>
            <person name="Balint B."/>
            <person name="Henrissat B."/>
            <person name="Andreopoulos B."/>
            <person name="Martin F.M."/>
            <person name="Harder C.B."/>
            <person name="Rigling D."/>
            <person name="Ford K.L."/>
            <person name="Foster G.D."/>
            <person name="Pangilinan J."/>
            <person name="Papanicolaou A."/>
            <person name="Barry K."/>
            <person name="LaButti K."/>
            <person name="Viragh M."/>
            <person name="Koriabine M."/>
            <person name="Yan M."/>
            <person name="Riley R."/>
            <person name="Champramary S."/>
            <person name="Plett K.L."/>
            <person name="Tsai I.J."/>
            <person name="Slot J."/>
            <person name="Sipos G."/>
            <person name="Plett J."/>
            <person name="Nagy L.G."/>
            <person name="Grigoriev I.V."/>
        </authorList>
    </citation>
    <scope>NUCLEOTIDE SEQUENCE</scope>
    <source>
        <strain evidence="2">HWK02</strain>
    </source>
</reference>
<evidence type="ECO:0008006" key="4">
    <source>
        <dbReference type="Google" id="ProtNLM"/>
    </source>
</evidence>
<dbReference type="Proteomes" id="UP001175228">
    <property type="component" value="Unassembled WGS sequence"/>
</dbReference>
<gene>
    <name evidence="2" type="ORF">EDD18DRAFT_1123108</name>
</gene>
<evidence type="ECO:0000313" key="3">
    <source>
        <dbReference type="Proteomes" id="UP001175228"/>
    </source>
</evidence>
<sequence length="460" mass="51851">MAHQENEGKMQDEVPYSNAPCSERRPGGTSRSRINELLPSELLAYIFATAIIDFLPEDHRFFLALVCSICRCWRDVAIEASDLWTTIYIHNQKHIPAAELFLERSKIQLLDVDVEVDVDLEGFDYDADTLRVAELTSVHLERTRSLALSVSDVQGAEIFSTLYQPMSAPHLVSLSVHIPGWSQGIVPFLESVCSFSSDGSDGLHSNRISISNLTRHELTASVHHDLEQGDLRNIFTYFPSLETLILPRFAGKWGLEEDREDRPIMLAPNSLRSLAVHLSSDHVYNSPCFYVLGSVRFQNLEYLEVLGKSSLLNLNLSNHFKGLQKLKTLRLQRCYVPPLDDDFFRSLKLLNHLELVDDLSRVKWFTESSPTEATLPLPHLSSISLSDRSRKSSDMSQWARLAQLAVQNSGCTQFSVKVTAQHYRSMTCALDPQDEGILVEVQDHPSGLLPPGLVSYWSGR</sequence>
<evidence type="ECO:0000313" key="2">
    <source>
        <dbReference type="EMBL" id="KAK0506380.1"/>
    </source>
</evidence>
<name>A0AA39QNT3_9AGAR</name>
<organism evidence="2 3">
    <name type="scientific">Armillaria luteobubalina</name>
    <dbReference type="NCBI Taxonomy" id="153913"/>
    <lineage>
        <taxon>Eukaryota</taxon>
        <taxon>Fungi</taxon>
        <taxon>Dikarya</taxon>
        <taxon>Basidiomycota</taxon>
        <taxon>Agaricomycotina</taxon>
        <taxon>Agaricomycetes</taxon>
        <taxon>Agaricomycetidae</taxon>
        <taxon>Agaricales</taxon>
        <taxon>Marasmiineae</taxon>
        <taxon>Physalacriaceae</taxon>
        <taxon>Armillaria</taxon>
    </lineage>
</organism>
<accession>A0AA39QNT3</accession>
<dbReference type="EMBL" id="JAUEPU010000001">
    <property type="protein sequence ID" value="KAK0506380.1"/>
    <property type="molecule type" value="Genomic_DNA"/>
</dbReference>